<comment type="caution">
    <text evidence="2">The sequence shown here is derived from an EMBL/GenBank/DDBJ whole genome shotgun (WGS) entry which is preliminary data.</text>
</comment>
<dbReference type="InterPro" id="IPR000182">
    <property type="entry name" value="GNAT_dom"/>
</dbReference>
<dbReference type="EC" id="2.3.-.-" evidence="2"/>
<dbReference type="Gene3D" id="3.40.630.30">
    <property type="match status" value="1"/>
</dbReference>
<protein>
    <submittedName>
        <fullName evidence="2">GNAT family N-acetyltransferase</fullName>
        <ecNumber evidence="2">2.3.-.-</ecNumber>
    </submittedName>
</protein>
<dbReference type="InterPro" id="IPR016181">
    <property type="entry name" value="Acyl_CoA_acyltransferase"/>
</dbReference>
<gene>
    <name evidence="2" type="ORF">ACFQS1_01605</name>
</gene>
<evidence type="ECO:0000313" key="2">
    <source>
        <dbReference type="EMBL" id="MFC7272661.1"/>
    </source>
</evidence>
<dbReference type="CDD" id="cd04301">
    <property type="entry name" value="NAT_SF"/>
    <property type="match status" value="1"/>
</dbReference>
<organism evidence="2 3">
    <name type="scientific">Paractinoplanes rhizophilus</name>
    <dbReference type="NCBI Taxonomy" id="1416877"/>
    <lineage>
        <taxon>Bacteria</taxon>
        <taxon>Bacillati</taxon>
        <taxon>Actinomycetota</taxon>
        <taxon>Actinomycetes</taxon>
        <taxon>Micromonosporales</taxon>
        <taxon>Micromonosporaceae</taxon>
        <taxon>Paractinoplanes</taxon>
    </lineage>
</organism>
<proteinExistence type="predicted"/>
<feature type="domain" description="N-acetyltransferase" evidence="1">
    <location>
        <begin position="4"/>
        <end position="140"/>
    </location>
</feature>
<sequence length="163" mass="17603">MDELVVRHAGPEDRGRITEVLLRSWGSTTVVAHGVRYDAADLPALVAERAGRVAGLLTYAIGVDGFEVVTLDAVERYAGVGTALLDAASEVASANGLERIWLITTNDNVDALRFYQRRGMRIVGVNPGAVDEARMLKPAIPLAGVHGIEIHDEIVLAKRLPRR</sequence>
<dbReference type="Proteomes" id="UP001596548">
    <property type="component" value="Unassembled WGS sequence"/>
</dbReference>
<keyword evidence="3" id="KW-1185">Reference proteome</keyword>
<keyword evidence="2" id="KW-0012">Acyltransferase</keyword>
<dbReference type="SUPFAM" id="SSF55729">
    <property type="entry name" value="Acyl-CoA N-acyltransferases (Nat)"/>
    <property type="match status" value="1"/>
</dbReference>
<evidence type="ECO:0000313" key="3">
    <source>
        <dbReference type="Proteomes" id="UP001596548"/>
    </source>
</evidence>
<accession>A0ABW2HIF4</accession>
<name>A0ABW2HIF4_9ACTN</name>
<reference evidence="3" key="1">
    <citation type="journal article" date="2019" name="Int. J. Syst. Evol. Microbiol.">
        <title>The Global Catalogue of Microorganisms (GCM) 10K type strain sequencing project: providing services to taxonomists for standard genome sequencing and annotation.</title>
        <authorList>
            <consortium name="The Broad Institute Genomics Platform"/>
            <consortium name="The Broad Institute Genome Sequencing Center for Infectious Disease"/>
            <person name="Wu L."/>
            <person name="Ma J."/>
        </authorList>
    </citation>
    <scope>NUCLEOTIDE SEQUENCE [LARGE SCALE GENOMIC DNA]</scope>
    <source>
        <strain evidence="3">XZYJT-10</strain>
    </source>
</reference>
<dbReference type="GO" id="GO:0016746">
    <property type="term" value="F:acyltransferase activity"/>
    <property type="evidence" value="ECO:0007669"/>
    <property type="project" value="UniProtKB-KW"/>
</dbReference>
<dbReference type="EMBL" id="JBHTBJ010000001">
    <property type="protein sequence ID" value="MFC7272661.1"/>
    <property type="molecule type" value="Genomic_DNA"/>
</dbReference>
<evidence type="ECO:0000259" key="1">
    <source>
        <dbReference type="PROSITE" id="PS51186"/>
    </source>
</evidence>
<dbReference type="Pfam" id="PF00583">
    <property type="entry name" value="Acetyltransf_1"/>
    <property type="match status" value="1"/>
</dbReference>
<dbReference type="RefSeq" id="WP_378964050.1">
    <property type="nucleotide sequence ID" value="NZ_JBHTBJ010000001.1"/>
</dbReference>
<keyword evidence="2" id="KW-0808">Transferase</keyword>
<dbReference type="PROSITE" id="PS51186">
    <property type="entry name" value="GNAT"/>
    <property type="match status" value="1"/>
</dbReference>